<feature type="compositionally biased region" description="Basic residues" evidence="1">
    <location>
        <begin position="49"/>
        <end position="60"/>
    </location>
</feature>
<dbReference type="Proteomes" id="UP000636800">
    <property type="component" value="Unassembled WGS sequence"/>
</dbReference>
<organism evidence="2 4">
    <name type="scientific">Vanilla planifolia</name>
    <name type="common">Vanilla</name>
    <dbReference type="NCBI Taxonomy" id="51239"/>
    <lineage>
        <taxon>Eukaryota</taxon>
        <taxon>Viridiplantae</taxon>
        <taxon>Streptophyta</taxon>
        <taxon>Embryophyta</taxon>
        <taxon>Tracheophyta</taxon>
        <taxon>Spermatophyta</taxon>
        <taxon>Magnoliopsida</taxon>
        <taxon>Liliopsida</taxon>
        <taxon>Asparagales</taxon>
        <taxon>Orchidaceae</taxon>
        <taxon>Vanilloideae</taxon>
        <taxon>Vanilleae</taxon>
        <taxon>Vanilla</taxon>
    </lineage>
</organism>
<dbReference type="Proteomes" id="UP000639772">
    <property type="component" value="Unassembled WGS sequence"/>
</dbReference>
<dbReference type="EMBL" id="JADCNL010000043">
    <property type="protein sequence ID" value="KAG0451818.1"/>
    <property type="molecule type" value="Genomic_DNA"/>
</dbReference>
<gene>
    <name evidence="3" type="ORF">HPP92_025989</name>
    <name evidence="2" type="ORF">HPP92_026271</name>
</gene>
<evidence type="ECO:0000313" key="2">
    <source>
        <dbReference type="EMBL" id="KAG0451818.1"/>
    </source>
</evidence>
<dbReference type="EMBL" id="JADCNM010000043">
    <property type="protein sequence ID" value="KAG0451898.1"/>
    <property type="molecule type" value="Genomic_DNA"/>
</dbReference>
<evidence type="ECO:0000313" key="4">
    <source>
        <dbReference type="Proteomes" id="UP000636800"/>
    </source>
</evidence>
<evidence type="ECO:0000256" key="1">
    <source>
        <dbReference type="SAM" id="MobiDB-lite"/>
    </source>
</evidence>
<proteinExistence type="predicted"/>
<keyword evidence="4" id="KW-1185">Reference proteome</keyword>
<reference evidence="4 5" key="1">
    <citation type="journal article" date="2020" name="Nat. Food">
        <title>A phased Vanilla planifolia genome enables genetic improvement of flavour and production.</title>
        <authorList>
            <person name="Hasing T."/>
            <person name="Tang H."/>
            <person name="Brym M."/>
            <person name="Khazi F."/>
            <person name="Huang T."/>
            <person name="Chambers A.H."/>
        </authorList>
    </citation>
    <scope>NUCLEOTIDE SEQUENCE [LARGE SCALE GENOMIC DNA]</scope>
    <source>
        <tissue evidence="2">Leaf</tissue>
    </source>
</reference>
<evidence type="ECO:0000313" key="5">
    <source>
        <dbReference type="Proteomes" id="UP000639772"/>
    </source>
</evidence>
<comment type="caution">
    <text evidence="2">The sequence shown here is derived from an EMBL/GenBank/DDBJ whole genome shotgun (WGS) entry which is preliminary data.</text>
</comment>
<sequence length="97" mass="10798">MVQEGDSTHALEQVAQLTQQVQALMKLVMKNQTPPEVTPEDRPREGHPPRARVVHARRAAVRANPSPQEGLDEEDDDNVSLAPSSTVGSDHSRWRQK</sequence>
<name>A0A835PI24_VANPL</name>
<evidence type="ECO:0000313" key="3">
    <source>
        <dbReference type="EMBL" id="KAG0451898.1"/>
    </source>
</evidence>
<accession>A0A835PI24</accession>
<feature type="compositionally biased region" description="Basic and acidic residues" evidence="1">
    <location>
        <begin position="39"/>
        <end position="48"/>
    </location>
</feature>
<protein>
    <submittedName>
        <fullName evidence="2">Uncharacterized protein</fullName>
    </submittedName>
</protein>
<feature type="region of interest" description="Disordered" evidence="1">
    <location>
        <begin position="28"/>
        <end position="97"/>
    </location>
</feature>
<dbReference type="AlphaFoldDB" id="A0A835PI24"/>